<dbReference type="Pfam" id="PF03987">
    <property type="entry name" value="Autophagy_act_C"/>
    <property type="match status" value="1"/>
</dbReference>
<comment type="similarity">
    <text evidence="1">Belongs to the ATG10 family.</text>
</comment>
<name>A0A6A4IDT3_9AGAR</name>
<dbReference type="EMBL" id="ML769385">
    <property type="protein sequence ID" value="KAE9410392.1"/>
    <property type="molecule type" value="Genomic_DNA"/>
</dbReference>
<keyword evidence="5" id="KW-0813">Transport</keyword>
<dbReference type="PANTHER" id="PTHR14957">
    <property type="entry name" value="UBIQUITIN-LIKE-CONJUGATING ENZYME ATG10"/>
    <property type="match status" value="1"/>
</dbReference>
<keyword evidence="5" id="KW-0653">Protein transport</keyword>
<dbReference type="GO" id="GO:0061651">
    <property type="term" value="F:Atg12 conjugating enzyme activity"/>
    <property type="evidence" value="ECO:0007669"/>
    <property type="project" value="TreeGrafter"/>
</dbReference>
<keyword evidence="3" id="KW-0808">Transferase</keyword>
<evidence type="ECO:0000313" key="9">
    <source>
        <dbReference type="Proteomes" id="UP000799118"/>
    </source>
</evidence>
<dbReference type="PANTHER" id="PTHR14957:SF1">
    <property type="entry name" value="UBIQUITIN-LIKE-CONJUGATING ENZYME ATG10"/>
    <property type="match status" value="1"/>
</dbReference>
<evidence type="ECO:0000256" key="4">
    <source>
        <dbReference type="ARBA" id="ARBA00022786"/>
    </source>
</evidence>
<evidence type="ECO:0000256" key="6">
    <source>
        <dbReference type="ARBA" id="ARBA00023006"/>
    </source>
</evidence>
<dbReference type="GO" id="GO:0032446">
    <property type="term" value="P:protein modification by small protein conjugation"/>
    <property type="evidence" value="ECO:0007669"/>
    <property type="project" value="TreeGrafter"/>
</dbReference>
<keyword evidence="9" id="KW-1185">Reference proteome</keyword>
<dbReference type="AlphaFoldDB" id="A0A6A4IDT3"/>
<evidence type="ECO:0000313" key="8">
    <source>
        <dbReference type="EMBL" id="KAE9410392.1"/>
    </source>
</evidence>
<dbReference type="GO" id="GO:0015031">
    <property type="term" value="P:protein transport"/>
    <property type="evidence" value="ECO:0007669"/>
    <property type="project" value="UniProtKB-KW"/>
</dbReference>
<dbReference type="OrthoDB" id="4089664at2759"/>
<dbReference type="GO" id="GO:0000422">
    <property type="term" value="P:autophagy of mitochondrion"/>
    <property type="evidence" value="ECO:0007669"/>
    <property type="project" value="TreeGrafter"/>
</dbReference>
<evidence type="ECO:0000256" key="2">
    <source>
        <dbReference type="ARBA" id="ARBA00021099"/>
    </source>
</evidence>
<sequence>MLTRPQFDRACKLLIEEYANCSSSLSTNAMQGWCWNEHPSFSGLGYMSRTSDYLGQASSDNLDPEDDCIEIDEATASISIVVSTSQQYVMFSATFQVPCFYFTMYHPNGAPLSIDELLSTSLFRPCILEDAETTSFALTRPNAAFPLLSQGDHPTTGRPCWFLHPCETTAAVEELMKEIANDGDSEDTRLLKWLKMWFTVLGSAVDLA</sequence>
<keyword evidence="6" id="KW-0072">Autophagy</keyword>
<gene>
    <name evidence="8" type="ORF">BT96DRAFT_374588</name>
</gene>
<evidence type="ECO:0000256" key="7">
    <source>
        <dbReference type="ARBA" id="ARBA00029833"/>
    </source>
</evidence>
<reference evidence="8" key="1">
    <citation type="journal article" date="2019" name="Environ. Microbiol.">
        <title>Fungal ecological strategies reflected in gene transcription - a case study of two litter decomposers.</title>
        <authorList>
            <person name="Barbi F."/>
            <person name="Kohler A."/>
            <person name="Barry K."/>
            <person name="Baskaran P."/>
            <person name="Daum C."/>
            <person name="Fauchery L."/>
            <person name="Ihrmark K."/>
            <person name="Kuo A."/>
            <person name="LaButti K."/>
            <person name="Lipzen A."/>
            <person name="Morin E."/>
            <person name="Grigoriev I.V."/>
            <person name="Henrissat B."/>
            <person name="Lindahl B."/>
            <person name="Martin F."/>
        </authorList>
    </citation>
    <scope>NUCLEOTIDE SEQUENCE</scope>
    <source>
        <strain evidence="8">JB14</strain>
    </source>
</reference>
<dbReference type="GO" id="GO:0000045">
    <property type="term" value="P:autophagosome assembly"/>
    <property type="evidence" value="ECO:0007669"/>
    <property type="project" value="TreeGrafter"/>
</dbReference>
<dbReference type="Proteomes" id="UP000799118">
    <property type="component" value="Unassembled WGS sequence"/>
</dbReference>
<dbReference type="GO" id="GO:0005829">
    <property type="term" value="C:cytosol"/>
    <property type="evidence" value="ECO:0007669"/>
    <property type="project" value="TreeGrafter"/>
</dbReference>
<dbReference type="InterPro" id="IPR007135">
    <property type="entry name" value="Atg3/Atg10"/>
</dbReference>
<evidence type="ECO:0000256" key="3">
    <source>
        <dbReference type="ARBA" id="ARBA00022679"/>
    </source>
</evidence>
<proteinExistence type="inferred from homology"/>
<evidence type="ECO:0000256" key="1">
    <source>
        <dbReference type="ARBA" id="ARBA00005696"/>
    </source>
</evidence>
<protein>
    <recommendedName>
        <fullName evidence="2">Ubiquitin-like-conjugating enzyme ATG10</fullName>
    </recommendedName>
    <alternativeName>
        <fullName evidence="7">Autophagy-related protein 10</fullName>
    </alternativeName>
</protein>
<organism evidence="8 9">
    <name type="scientific">Gymnopus androsaceus JB14</name>
    <dbReference type="NCBI Taxonomy" id="1447944"/>
    <lineage>
        <taxon>Eukaryota</taxon>
        <taxon>Fungi</taxon>
        <taxon>Dikarya</taxon>
        <taxon>Basidiomycota</taxon>
        <taxon>Agaricomycotina</taxon>
        <taxon>Agaricomycetes</taxon>
        <taxon>Agaricomycetidae</taxon>
        <taxon>Agaricales</taxon>
        <taxon>Marasmiineae</taxon>
        <taxon>Omphalotaceae</taxon>
        <taxon>Gymnopus</taxon>
    </lineage>
</organism>
<accession>A0A6A4IDT3</accession>
<dbReference type="Gene3D" id="3.30.1460.50">
    <property type="match status" value="1"/>
</dbReference>
<keyword evidence="4" id="KW-0833">Ubl conjugation pathway</keyword>
<evidence type="ECO:0000256" key="5">
    <source>
        <dbReference type="ARBA" id="ARBA00022927"/>
    </source>
</evidence>